<dbReference type="GO" id="GO:0016709">
    <property type="term" value="F:oxidoreductase activity, acting on paired donors, with incorporation or reduction of molecular oxygen, NAD(P)H as one donor, and incorporation of one atom of oxygen"/>
    <property type="evidence" value="ECO:0007669"/>
    <property type="project" value="UniProtKB-ARBA"/>
</dbReference>
<dbReference type="Proteomes" id="UP000245697">
    <property type="component" value="Unassembled WGS sequence"/>
</dbReference>
<feature type="domain" description="FAD-binding" evidence="4">
    <location>
        <begin position="6"/>
        <end position="337"/>
    </location>
</feature>
<comment type="caution">
    <text evidence="5">The sequence shown here is derived from an EMBL/GenBank/DDBJ whole genome shotgun (WGS) entry which is preliminary data.</text>
</comment>
<dbReference type="PRINTS" id="PR00420">
    <property type="entry name" value="RNGMNOXGNASE"/>
</dbReference>
<accession>A0A316F742</accession>
<dbReference type="InterPro" id="IPR050641">
    <property type="entry name" value="RIFMO-like"/>
</dbReference>
<evidence type="ECO:0000256" key="2">
    <source>
        <dbReference type="ARBA" id="ARBA00022630"/>
    </source>
</evidence>
<dbReference type="Gene3D" id="3.30.70.2450">
    <property type="match status" value="1"/>
</dbReference>
<evidence type="ECO:0000313" key="6">
    <source>
        <dbReference type="Proteomes" id="UP000245697"/>
    </source>
</evidence>
<dbReference type="PANTHER" id="PTHR43004:SF19">
    <property type="entry name" value="BINDING MONOOXYGENASE, PUTATIVE (JCVI)-RELATED"/>
    <property type="match status" value="1"/>
</dbReference>
<keyword evidence="2" id="KW-0285">Flavoprotein</keyword>
<dbReference type="Gene3D" id="3.50.50.60">
    <property type="entry name" value="FAD/NAD(P)-binding domain"/>
    <property type="match status" value="1"/>
</dbReference>
<name>A0A316F742_9ACTN</name>
<keyword evidence="3" id="KW-0274">FAD</keyword>
<dbReference type="InterPro" id="IPR036188">
    <property type="entry name" value="FAD/NAD-bd_sf"/>
</dbReference>
<protein>
    <submittedName>
        <fullName evidence="5">3-(3-hydroxy-phenyl)propionate hydroxylase</fullName>
    </submittedName>
</protein>
<evidence type="ECO:0000256" key="1">
    <source>
        <dbReference type="ARBA" id="ARBA00001974"/>
    </source>
</evidence>
<reference evidence="5 6" key="1">
    <citation type="submission" date="2018-05" db="EMBL/GenBank/DDBJ databases">
        <title>Genomic Encyclopedia of Archaeal and Bacterial Type Strains, Phase II (KMG-II): from individual species to whole genera.</title>
        <authorList>
            <person name="Goeker M."/>
        </authorList>
    </citation>
    <scope>NUCLEOTIDE SEQUENCE [LARGE SCALE GENOMIC DNA]</scope>
    <source>
        <strain evidence="5 6">DSM 45184</strain>
    </source>
</reference>
<dbReference type="PANTHER" id="PTHR43004">
    <property type="entry name" value="TRK SYSTEM POTASSIUM UPTAKE PROTEIN"/>
    <property type="match status" value="1"/>
</dbReference>
<evidence type="ECO:0000313" key="5">
    <source>
        <dbReference type="EMBL" id="PWK40885.1"/>
    </source>
</evidence>
<dbReference type="GO" id="GO:0071949">
    <property type="term" value="F:FAD binding"/>
    <property type="evidence" value="ECO:0007669"/>
    <property type="project" value="InterPro"/>
</dbReference>
<gene>
    <name evidence="5" type="ORF">BC793_118115</name>
</gene>
<proteinExistence type="predicted"/>
<comment type="cofactor">
    <cofactor evidence="1">
        <name>FAD</name>
        <dbReference type="ChEBI" id="CHEBI:57692"/>
    </cofactor>
</comment>
<dbReference type="Pfam" id="PF01494">
    <property type="entry name" value="FAD_binding_3"/>
    <property type="match status" value="1"/>
</dbReference>
<keyword evidence="6" id="KW-1185">Reference proteome</keyword>
<evidence type="ECO:0000259" key="4">
    <source>
        <dbReference type="Pfam" id="PF01494"/>
    </source>
</evidence>
<dbReference type="SUPFAM" id="SSF51905">
    <property type="entry name" value="FAD/NAD(P)-binding domain"/>
    <property type="match status" value="1"/>
</dbReference>
<dbReference type="OrthoDB" id="3647401at2"/>
<dbReference type="AlphaFoldDB" id="A0A316F742"/>
<evidence type="ECO:0000256" key="3">
    <source>
        <dbReference type="ARBA" id="ARBA00022827"/>
    </source>
</evidence>
<sequence length="522" mass="55877">MPESHPVLVVGAGPVGLTAAAILLGRGVDVRVIDRASAPSEFSKALLVWPRTLEVLRRLGGGRHIAEHGQDVADFRYWSDGRPVCRIPFGAATRPKIIIQPDVEAMLHSTLAERGGKPEWQTSLTGLVQDEDGVTATLREPAGGTRTDRFSHVIGADGAGSTVRGLLGLDFAGATYPQTFVLGDTAVEGASEPASVHYYLSPRGVLVLVPLPNGRHRVFTAAPGDLTSDEVTLELLQELVDARGPGGLRLHDLSWSAAFRIHARHVERPRDGRVFLAGDAAHIHSPAGGQGLNTGVTDAHNLAWKLAAVWHGDLPATVLDSYEPERAAVARSVVRQAEAQTRAWLLKKPWQVAARDLAASAAARTGVFDRHYVPWLTGARHEYPAGPAVAPQSRGGRRPVRHGALIPNVAVSTDGEVWRPIRDVLPDDRYTLLVTVPDGVDPRPGPAFFGLLRAYPRLISGWARAGTLLQPAGDLPGGTPAGRVAVTLIRPDHYVAVHDTDPTLPAITRHLAALTRPGKEEQ</sequence>
<organism evidence="5 6">
    <name type="scientific">Actinoplanes xinjiangensis</name>
    <dbReference type="NCBI Taxonomy" id="512350"/>
    <lineage>
        <taxon>Bacteria</taxon>
        <taxon>Bacillati</taxon>
        <taxon>Actinomycetota</taxon>
        <taxon>Actinomycetes</taxon>
        <taxon>Micromonosporales</taxon>
        <taxon>Micromonosporaceae</taxon>
        <taxon>Actinoplanes</taxon>
    </lineage>
</organism>
<dbReference type="RefSeq" id="WP_109599627.1">
    <property type="nucleotide sequence ID" value="NZ_BONA01000082.1"/>
</dbReference>
<dbReference type="InterPro" id="IPR002938">
    <property type="entry name" value="FAD-bd"/>
</dbReference>
<dbReference type="EMBL" id="QGGR01000018">
    <property type="protein sequence ID" value="PWK40885.1"/>
    <property type="molecule type" value="Genomic_DNA"/>
</dbReference>